<name>Q7M7G4_VIBVY</name>
<dbReference type="KEGG" id="vvy:VVA0795"/>
<evidence type="ECO:0000313" key="3">
    <source>
        <dbReference type="Proteomes" id="UP000002675"/>
    </source>
</evidence>
<gene>
    <name evidence="1" type="ordered locus">VVA0795</name>
    <name evidence="2" type="ordered locus">VVA0803</name>
</gene>
<reference evidence="1 3" key="1">
    <citation type="journal article" date="2003" name="Genome Res.">
        <title>Comparative genome analysis of Vibrio vulnificus, a marine pathogen.</title>
        <authorList>
            <person name="Chen C.Y."/>
            <person name="Wu K.M."/>
            <person name="Chang Y.C."/>
            <person name="Chang C.H."/>
            <person name="Tsai H.C."/>
            <person name="Liao T.L."/>
            <person name="Liu Y.M."/>
            <person name="Chen H.J."/>
            <person name="Shen A.B."/>
            <person name="Li J.C."/>
            <person name="Su T.L."/>
            <person name="Shao C.P."/>
            <person name="Lee C.T."/>
            <person name="Hor L.I."/>
            <person name="Tsai S.F."/>
        </authorList>
    </citation>
    <scope>NUCLEOTIDE SEQUENCE [LARGE SCALE GENOMIC DNA]</scope>
    <source>
        <strain evidence="1 3">YJ016</strain>
    </source>
</reference>
<dbReference type="AlphaFoldDB" id="Q7M7G4"/>
<dbReference type="EMBL" id="BA000038">
    <property type="protein sequence ID" value="BAC96821.1"/>
    <property type="molecule type" value="Genomic_DNA"/>
</dbReference>
<dbReference type="Pfam" id="PF26332">
    <property type="entry name" value="DUF8087"/>
    <property type="match status" value="1"/>
</dbReference>
<dbReference type="EMBL" id="BA000038">
    <property type="protein sequence ID" value="BAC96829.1"/>
    <property type="molecule type" value="Genomic_DNA"/>
</dbReference>
<protein>
    <submittedName>
        <fullName evidence="1">Uncharacterized protein</fullName>
    </submittedName>
</protein>
<evidence type="ECO:0000313" key="1">
    <source>
        <dbReference type="EMBL" id="BAC96821.1"/>
    </source>
</evidence>
<organism evidence="1 3">
    <name type="scientific">Vibrio vulnificus (strain YJ016)</name>
    <dbReference type="NCBI Taxonomy" id="196600"/>
    <lineage>
        <taxon>Bacteria</taxon>
        <taxon>Pseudomonadati</taxon>
        <taxon>Pseudomonadota</taxon>
        <taxon>Gammaproteobacteria</taxon>
        <taxon>Vibrionales</taxon>
        <taxon>Vibrionaceae</taxon>
        <taxon>Vibrio</taxon>
    </lineage>
</organism>
<dbReference type="Proteomes" id="UP000002675">
    <property type="component" value="Chromosome II"/>
</dbReference>
<dbReference type="KEGG" id="vvy:VVA0803"/>
<evidence type="ECO:0000313" key="2">
    <source>
        <dbReference type="EMBL" id="BAC96829.1"/>
    </source>
</evidence>
<accession>Q7M7G4</accession>
<proteinExistence type="predicted"/>
<dbReference type="RefSeq" id="WP_011152121.1">
    <property type="nucleotide sequence ID" value="NC_005140.1"/>
</dbReference>
<dbReference type="HOGENOM" id="CLU_2739025_0_0_6"/>
<dbReference type="InterPro" id="IPR058400">
    <property type="entry name" value="DUF8087"/>
</dbReference>
<sequence length="71" mass="7943">MIKNKPLEGSTWLSPDGMSFYIEHVSEDTAGFYTVEIIDTGSKDDPFAAGDLLTSNEWLEMVNRFQLSPQA</sequence>